<dbReference type="AlphaFoldDB" id="A0A7I7VRR4"/>
<feature type="compositionally biased region" description="Low complexity" evidence="1">
    <location>
        <begin position="8"/>
        <end position="17"/>
    </location>
</feature>
<organism evidence="2 3">
    <name type="scientific">Mycolicibacterium doricum</name>
    <dbReference type="NCBI Taxonomy" id="126673"/>
    <lineage>
        <taxon>Bacteria</taxon>
        <taxon>Bacillati</taxon>
        <taxon>Actinomycetota</taxon>
        <taxon>Actinomycetes</taxon>
        <taxon>Mycobacteriales</taxon>
        <taxon>Mycobacteriaceae</taxon>
        <taxon>Mycolicibacterium</taxon>
    </lineage>
</organism>
<feature type="region of interest" description="Disordered" evidence="1">
    <location>
        <begin position="59"/>
        <end position="78"/>
    </location>
</feature>
<name>A0A7I7VRR4_9MYCO</name>
<accession>A0A7I7VRR4</accession>
<protein>
    <submittedName>
        <fullName evidence="2">Uncharacterized protein</fullName>
    </submittedName>
</protein>
<evidence type="ECO:0000313" key="2">
    <source>
        <dbReference type="EMBL" id="BBZ07362.1"/>
    </source>
</evidence>
<dbReference type="EMBL" id="AP022605">
    <property type="protein sequence ID" value="BBZ07362.1"/>
    <property type="molecule type" value="Genomic_DNA"/>
</dbReference>
<gene>
    <name evidence="2" type="ORF">MDOR_15310</name>
</gene>
<evidence type="ECO:0000256" key="1">
    <source>
        <dbReference type="SAM" id="MobiDB-lite"/>
    </source>
</evidence>
<feature type="region of interest" description="Disordered" evidence="1">
    <location>
        <begin position="1"/>
        <end position="20"/>
    </location>
</feature>
<dbReference type="KEGG" id="mdr:MDOR_15310"/>
<dbReference type="Proteomes" id="UP000467201">
    <property type="component" value="Chromosome"/>
</dbReference>
<proteinExistence type="predicted"/>
<evidence type="ECO:0000313" key="3">
    <source>
        <dbReference type="Proteomes" id="UP000467201"/>
    </source>
</evidence>
<feature type="compositionally biased region" description="Gly residues" evidence="1">
    <location>
        <begin position="69"/>
        <end position="78"/>
    </location>
</feature>
<reference evidence="2 3" key="1">
    <citation type="journal article" date="2019" name="Emerg. Microbes Infect.">
        <title>Comprehensive subspecies identification of 175 nontuberculous mycobacteria species based on 7547 genomic profiles.</title>
        <authorList>
            <person name="Matsumoto Y."/>
            <person name="Kinjo T."/>
            <person name="Motooka D."/>
            <person name="Nabeya D."/>
            <person name="Jung N."/>
            <person name="Uechi K."/>
            <person name="Horii T."/>
            <person name="Iida T."/>
            <person name="Fujita J."/>
            <person name="Nakamura S."/>
        </authorList>
    </citation>
    <scope>NUCLEOTIDE SEQUENCE [LARGE SCALE GENOMIC DNA]</scope>
    <source>
        <strain evidence="2 3">JCM 12405</strain>
    </source>
</reference>
<sequence length="78" mass="8180">MRTHPHSTAHTSTTAPGAPIPWTCTPFIAVIVSPRDHREGKARGATVHVLWTWVSANKPRPTTRSVVGGTAGSGKTAG</sequence>